<evidence type="ECO:0000313" key="4">
    <source>
        <dbReference type="Proteomes" id="UP000398389"/>
    </source>
</evidence>
<dbReference type="OrthoDB" id="3980401at2759"/>
<feature type="compositionally biased region" description="Polar residues" evidence="1">
    <location>
        <begin position="219"/>
        <end position="251"/>
    </location>
</feature>
<evidence type="ECO:0000256" key="1">
    <source>
        <dbReference type="SAM" id="MobiDB-lite"/>
    </source>
</evidence>
<organism evidence="3 4">
    <name type="scientific">Magnusiomyces paraingens</name>
    <dbReference type="NCBI Taxonomy" id="2606893"/>
    <lineage>
        <taxon>Eukaryota</taxon>
        <taxon>Fungi</taxon>
        <taxon>Dikarya</taxon>
        <taxon>Ascomycota</taxon>
        <taxon>Saccharomycotina</taxon>
        <taxon>Dipodascomycetes</taxon>
        <taxon>Dipodascales</taxon>
        <taxon>Dipodascaceae</taxon>
        <taxon>Magnusiomyces</taxon>
    </lineage>
</organism>
<dbReference type="AlphaFoldDB" id="A0A5E8BN06"/>
<name>A0A5E8BN06_9ASCO</name>
<proteinExistence type="predicted"/>
<dbReference type="GeneID" id="43582068"/>
<evidence type="ECO:0000313" key="3">
    <source>
        <dbReference type="EMBL" id="VVT51899.1"/>
    </source>
</evidence>
<evidence type="ECO:0000256" key="2">
    <source>
        <dbReference type="SAM" id="Phobius"/>
    </source>
</evidence>
<evidence type="ECO:0008006" key="5">
    <source>
        <dbReference type="Google" id="ProtNLM"/>
    </source>
</evidence>
<dbReference type="RefSeq" id="XP_031853859.1">
    <property type="nucleotide sequence ID" value="XM_031997968.1"/>
</dbReference>
<keyword evidence="2" id="KW-1133">Transmembrane helix</keyword>
<accession>A0A5E8BN06</accession>
<sequence length="263" mass="28872">MAPTILLPLLDQFSIPKTDFCPYNILLPRDFIGEVKNTTQSFSSWDSCMNNTACKWIAIIGIILACLVGIWILGTIFQCLFYGVGFFASLCCLCTACCCRGKNKNYRDTQSSYNPGAMPPLPHQTNYYVNNTYQPEPNPGPKITPAWETYSKDGTASVSSVPPQMPQQSAQNGGFFSGIGNNGVGYQRLGENTAYGGASTTYQGNQGSAIEMSPYPLGENSSYYNDNQSDMGNTRHYYNNSNDPFKDSTATKPYGSQDPPPYK</sequence>
<reference evidence="3 4" key="1">
    <citation type="submission" date="2019-09" db="EMBL/GenBank/DDBJ databases">
        <authorList>
            <person name="Brejova B."/>
        </authorList>
    </citation>
    <scope>NUCLEOTIDE SEQUENCE [LARGE SCALE GENOMIC DNA]</scope>
</reference>
<dbReference type="PANTHER" id="PTHR40018">
    <property type="entry name" value="[PSI+] INDUCTION PROTEIN 2"/>
    <property type="match status" value="1"/>
</dbReference>
<dbReference type="Proteomes" id="UP000398389">
    <property type="component" value="Unassembled WGS sequence"/>
</dbReference>
<protein>
    <recommendedName>
        <fullName evidence="5">[PSI+] induction protein 2</fullName>
    </recommendedName>
</protein>
<dbReference type="EMBL" id="CABVLU010000002">
    <property type="protein sequence ID" value="VVT51899.1"/>
    <property type="molecule type" value="Genomic_DNA"/>
</dbReference>
<dbReference type="InterPro" id="IPR037504">
    <property type="entry name" value="PSI_induc_2"/>
</dbReference>
<feature type="region of interest" description="Disordered" evidence="1">
    <location>
        <begin position="219"/>
        <end position="263"/>
    </location>
</feature>
<keyword evidence="4" id="KW-1185">Reference proteome</keyword>
<dbReference type="PANTHER" id="PTHR40018:SF1">
    <property type="entry name" value="[PSI+] INDUCTION PROTEIN 2"/>
    <property type="match status" value="1"/>
</dbReference>
<keyword evidence="2" id="KW-0472">Membrane</keyword>
<dbReference type="GO" id="GO:0005886">
    <property type="term" value="C:plasma membrane"/>
    <property type="evidence" value="ECO:0007669"/>
    <property type="project" value="TreeGrafter"/>
</dbReference>
<gene>
    <name evidence="3" type="ORF">SAPINGB_P003250</name>
</gene>
<feature type="transmembrane region" description="Helical" evidence="2">
    <location>
        <begin position="56"/>
        <end position="74"/>
    </location>
</feature>
<keyword evidence="2" id="KW-0812">Transmembrane</keyword>
<dbReference type="GO" id="GO:0005935">
    <property type="term" value="C:cellular bud neck"/>
    <property type="evidence" value="ECO:0007669"/>
    <property type="project" value="TreeGrafter"/>
</dbReference>